<feature type="domain" description="RPAP1 N-terminal" evidence="4">
    <location>
        <begin position="165"/>
        <end position="208"/>
    </location>
</feature>
<dbReference type="InterPro" id="IPR039913">
    <property type="entry name" value="RPAP1/Rba50"/>
</dbReference>
<evidence type="ECO:0000313" key="5">
    <source>
        <dbReference type="EMBL" id="SSX18794.1"/>
    </source>
</evidence>
<dbReference type="Pfam" id="PF08621">
    <property type="entry name" value="RPAP1_N"/>
    <property type="match status" value="1"/>
</dbReference>
<evidence type="ECO:0000256" key="2">
    <source>
        <dbReference type="SAM" id="MobiDB-lite"/>
    </source>
</evidence>
<dbReference type="InterPro" id="IPR013930">
    <property type="entry name" value="RPAP1_N"/>
</dbReference>
<gene>
    <name evidence="5" type="primary">CSON010847</name>
</gene>
<feature type="region of interest" description="Disordered" evidence="2">
    <location>
        <begin position="40"/>
        <end position="68"/>
    </location>
</feature>
<evidence type="ECO:0000259" key="3">
    <source>
        <dbReference type="Pfam" id="PF08620"/>
    </source>
</evidence>
<comment type="similarity">
    <text evidence="1">Belongs to the RPAP1 family.</text>
</comment>
<dbReference type="VEuPathDB" id="VectorBase:CSON010847"/>
<dbReference type="PANTHER" id="PTHR21483">
    <property type="entry name" value="RNA POLYMERASE II-ASSOCIATED PROTEIN 1"/>
    <property type="match status" value="1"/>
</dbReference>
<evidence type="ECO:0000259" key="4">
    <source>
        <dbReference type="Pfam" id="PF08621"/>
    </source>
</evidence>
<evidence type="ECO:0000256" key="1">
    <source>
        <dbReference type="ARBA" id="ARBA00009953"/>
    </source>
</evidence>
<dbReference type="Pfam" id="PF08620">
    <property type="entry name" value="RPAP1_C"/>
    <property type="match status" value="1"/>
</dbReference>
<name>A0A336LKS0_CULSO</name>
<feature type="domain" description="RPAP1 C-terminal" evidence="3">
    <location>
        <begin position="290"/>
        <end position="357"/>
    </location>
</feature>
<sequence>MNKRPSKNDSEKEILRMQREFLAEKRKNKELQPAAKFVRLTKEGNDQPEIDTRSAFAKSRNISKSKSEKKTEGIIIGEIVERKFDCYGDDDSFNKIEETSSDPFPKPVKLNLSSMTDEDSASSVQKTSIFGKTFKSKRNENTEMKTSLKVNLGNKSALIEGAEAEDIHRENVKKLESLSEEQIIKEREELLKKLDPSLIEFLKSKRNQTTSKENSVLNKTDDQKSTVEMDVDPASSSSAINTMSAIPVVDQITKNAQNWLHFDVLEPEKLEWTKNVEKNIQELKPGESFEARFDWKGVLLPYSDAIDSVNDNRELYLHGDEAHRPGYTLQELFRLARANVLQQRVSALNSIAGILNIYNQGFYDGVLDLPISKIFFFLRFAMDENTPAIIEASSRALAYLFYNDTDEVLLDTIYEASNGMHQPALEKINSAENNEGDPLEDAFSEMNLNTDQNQKRLFSSTIEDEEFEKEKESINDFHLAETDLMECLLRTNILERIRYILITVKPEQTTVSACVKILIRIARTNREMAMKIVMLDTLIKCLIQNYLPRMENAAKQLSDPLIMKLFRILASYDIGICIRLREHGVLDIAKSYIFSRQDINTRLIHMQIETFRFIRLYLTLLPDEKLYTDLLPALRYMLEWHYQNLVFEENGPFIVKQHASAVLNLLLCSEISCCYPIFVDILEISLCKWFNSAVRNGLQEFSQKLLLSTCLNVCGEFMGREPGPFLTFIDNYLRLFLESNTFKMLTEELSLRSSLLTSQKDRSNIYSPLPNLGAIIVRNKQNAPTLIFSKNFPSFLIHSLVTFCHKLSFVSDTNARQQQINSLLFNNDIKTFVNNVIQHLNHKIHTNWFIKTEIMLLLSIINSAKLNRNLIDTRNILGLSLQLLTCLSQEITISLISLLDDVVFNIDYYDCVTKLVTKEQLKEWRSIYVDSIISSLKPSKVCH</sequence>
<protein>
    <submittedName>
        <fullName evidence="5">CSON010847 protein</fullName>
    </submittedName>
</protein>
<dbReference type="InterPro" id="IPR013929">
    <property type="entry name" value="RPAP1_C"/>
</dbReference>
<dbReference type="GO" id="GO:0006366">
    <property type="term" value="P:transcription by RNA polymerase II"/>
    <property type="evidence" value="ECO:0007669"/>
    <property type="project" value="InterPro"/>
</dbReference>
<accession>A0A336LKS0</accession>
<reference evidence="5" key="1">
    <citation type="submission" date="2018-07" db="EMBL/GenBank/DDBJ databases">
        <authorList>
            <person name="Quirk P.G."/>
            <person name="Krulwich T.A."/>
        </authorList>
    </citation>
    <scope>NUCLEOTIDE SEQUENCE</scope>
</reference>
<organism evidence="5">
    <name type="scientific">Culicoides sonorensis</name>
    <name type="common">Biting midge</name>
    <dbReference type="NCBI Taxonomy" id="179676"/>
    <lineage>
        <taxon>Eukaryota</taxon>
        <taxon>Metazoa</taxon>
        <taxon>Ecdysozoa</taxon>
        <taxon>Arthropoda</taxon>
        <taxon>Hexapoda</taxon>
        <taxon>Insecta</taxon>
        <taxon>Pterygota</taxon>
        <taxon>Neoptera</taxon>
        <taxon>Endopterygota</taxon>
        <taxon>Diptera</taxon>
        <taxon>Nematocera</taxon>
        <taxon>Chironomoidea</taxon>
        <taxon>Ceratopogonidae</taxon>
        <taxon>Ceratopogoninae</taxon>
        <taxon>Culicoides</taxon>
        <taxon>Monoculicoides</taxon>
    </lineage>
</organism>
<proteinExistence type="inferred from homology"/>
<dbReference type="EMBL" id="UFQT01000044">
    <property type="protein sequence ID" value="SSX18794.1"/>
    <property type="molecule type" value="Genomic_DNA"/>
</dbReference>
<dbReference type="AlphaFoldDB" id="A0A336LKS0"/>
<dbReference type="PANTHER" id="PTHR21483:SF18">
    <property type="entry name" value="RNA POLYMERASE II-ASSOCIATED PROTEIN 1"/>
    <property type="match status" value="1"/>
</dbReference>